<name>A0ABR3SBD7_9PEZI</name>
<dbReference type="SUPFAM" id="SSF56281">
    <property type="entry name" value="Metallo-hydrolase/oxidoreductase"/>
    <property type="match status" value="1"/>
</dbReference>
<dbReference type="Pfam" id="PF12706">
    <property type="entry name" value="Lactamase_B_2"/>
    <property type="match status" value="1"/>
</dbReference>
<dbReference type="InterPro" id="IPR001279">
    <property type="entry name" value="Metallo-B-lactamas"/>
</dbReference>
<evidence type="ECO:0000259" key="1">
    <source>
        <dbReference type="Pfam" id="PF12706"/>
    </source>
</evidence>
<feature type="domain" description="Metallo-beta-lactamase" evidence="1">
    <location>
        <begin position="23"/>
        <end position="89"/>
    </location>
</feature>
<evidence type="ECO:0000313" key="2">
    <source>
        <dbReference type="EMBL" id="KAL1616071.1"/>
    </source>
</evidence>
<protein>
    <recommendedName>
        <fullName evidence="1">Metallo-beta-lactamase domain-containing protein</fullName>
    </recommendedName>
</protein>
<organism evidence="2 3">
    <name type="scientific">Neofusicoccum ribis</name>
    <dbReference type="NCBI Taxonomy" id="45134"/>
    <lineage>
        <taxon>Eukaryota</taxon>
        <taxon>Fungi</taxon>
        <taxon>Dikarya</taxon>
        <taxon>Ascomycota</taxon>
        <taxon>Pezizomycotina</taxon>
        <taxon>Dothideomycetes</taxon>
        <taxon>Dothideomycetes incertae sedis</taxon>
        <taxon>Botryosphaeriales</taxon>
        <taxon>Botryosphaeriaceae</taxon>
        <taxon>Neofusicoccum</taxon>
    </lineage>
</organism>
<accession>A0ABR3SBD7</accession>
<dbReference type="PANTHER" id="PTHR43546:SF8">
    <property type="entry name" value="METALLO-BETA-LACTAMASE DOMAIN-CONTAINING PROTEIN"/>
    <property type="match status" value="1"/>
</dbReference>
<gene>
    <name evidence="2" type="ORF">SLS56_011552</name>
</gene>
<reference evidence="2 3" key="1">
    <citation type="submission" date="2024-02" db="EMBL/GenBank/DDBJ databases">
        <title>De novo assembly and annotation of 12 fungi associated with fruit tree decline syndrome in Ontario, Canada.</title>
        <authorList>
            <person name="Sulman M."/>
            <person name="Ellouze W."/>
            <person name="Ilyukhin E."/>
        </authorList>
    </citation>
    <scope>NUCLEOTIDE SEQUENCE [LARGE SCALE GENOMIC DNA]</scope>
    <source>
        <strain evidence="2 3">M1-105</strain>
    </source>
</reference>
<dbReference type="Gene3D" id="3.60.15.10">
    <property type="entry name" value="Ribonuclease Z/Hydroxyacylglutathione hydrolase-like"/>
    <property type="match status" value="1"/>
</dbReference>
<feature type="non-terminal residue" evidence="2">
    <location>
        <position position="1"/>
    </location>
</feature>
<dbReference type="EMBL" id="JAJVDC020000280">
    <property type="protein sequence ID" value="KAL1616071.1"/>
    <property type="molecule type" value="Genomic_DNA"/>
</dbReference>
<comment type="caution">
    <text evidence="2">The sequence shown here is derived from an EMBL/GenBank/DDBJ whole genome shotgun (WGS) entry which is preliminary data.</text>
</comment>
<sequence length="277" mass="30191">GPNFRLRTAGLTIFLDSWLERPSVLPQYIRLEDITEADYILISHAHFDHLPGADKLALQTGATVIASNTAIACLERAGVPAAQLQPVSGGERIALFSRSVLEAARAGLPETFDTGIKYEASPEQTDWGSTVEINRGMEYGLLKIGKHVLPEHRDEGLQSFVSWLEDEKRHRGCFSSNDGGQLMYNFLLPEPGCTDVGATLSTGLGGLNVLLWNGHLGGYEGIMRSIKPKPDVAILGAAGIGNKDGRPFGGSAAEFLEEEIKWLDNPERVIWCLHDEL</sequence>
<keyword evidence="3" id="KW-1185">Reference proteome</keyword>
<dbReference type="InterPro" id="IPR036866">
    <property type="entry name" value="RibonucZ/Hydroxyglut_hydro"/>
</dbReference>
<dbReference type="PANTHER" id="PTHR43546">
    <property type="entry name" value="UPF0173 METAL-DEPENDENT HYDROLASE MJ1163-RELATED"/>
    <property type="match status" value="1"/>
</dbReference>
<dbReference type="Proteomes" id="UP001521116">
    <property type="component" value="Unassembled WGS sequence"/>
</dbReference>
<proteinExistence type="predicted"/>
<dbReference type="InterPro" id="IPR050114">
    <property type="entry name" value="UPF0173_UPF0282_UlaG_hydrolase"/>
</dbReference>
<evidence type="ECO:0000313" key="3">
    <source>
        <dbReference type="Proteomes" id="UP001521116"/>
    </source>
</evidence>